<reference evidence="7 8" key="1">
    <citation type="submission" date="2016-08" db="EMBL/GenBank/DDBJ databases">
        <title>Draft genome sequence of allopolyploid Zygosaccharomyces rouxii.</title>
        <authorList>
            <person name="Watanabe J."/>
            <person name="Uehara K."/>
            <person name="Mogi Y."/>
            <person name="Tsukioka Y."/>
        </authorList>
    </citation>
    <scope>NUCLEOTIDE SEQUENCE [LARGE SCALE GENOMIC DNA]</scope>
    <source>
        <strain evidence="7 8">NBRC 110957</strain>
    </source>
</reference>
<dbReference type="GO" id="GO:0031144">
    <property type="term" value="P:proteasome localization"/>
    <property type="evidence" value="ECO:0007669"/>
    <property type="project" value="UniProtKB-UniRule"/>
</dbReference>
<evidence type="ECO:0000256" key="5">
    <source>
        <dbReference type="RuleBase" id="RU368013"/>
    </source>
</evidence>
<dbReference type="PANTHER" id="PTHR28032">
    <property type="entry name" value="FI02826P"/>
    <property type="match status" value="1"/>
</dbReference>
<dbReference type="AlphaFoldDB" id="A0A1Q3AFB0"/>
<evidence type="ECO:0000256" key="3">
    <source>
        <dbReference type="ARBA" id="ARBA00022927"/>
    </source>
</evidence>
<evidence type="ECO:0000256" key="2">
    <source>
        <dbReference type="ARBA" id="ARBA00016204"/>
    </source>
</evidence>
<keyword evidence="5" id="KW-0963">Cytoplasm</keyword>
<dbReference type="GO" id="GO:0031965">
    <property type="term" value="C:nuclear membrane"/>
    <property type="evidence" value="ECO:0007669"/>
    <property type="project" value="TreeGrafter"/>
</dbReference>
<dbReference type="Pfam" id="PF08559">
    <property type="entry name" value="Cut8"/>
    <property type="match status" value="1"/>
</dbReference>
<comment type="similarity">
    <text evidence="1 5">Belongs to the cut8/STS1 family.</text>
</comment>
<dbReference type="OrthoDB" id="10061064at2759"/>
<dbReference type="GO" id="GO:0005737">
    <property type="term" value="C:cytoplasm"/>
    <property type="evidence" value="ECO:0007669"/>
    <property type="project" value="UniProtKB-SubCell"/>
</dbReference>
<proteinExistence type="inferred from homology"/>
<comment type="subcellular location">
    <subcellularLocation>
        <location evidence="5">Cytoplasm</location>
    </subcellularLocation>
    <subcellularLocation>
        <location evidence="5">Nucleus</location>
    </subcellularLocation>
</comment>
<gene>
    <name evidence="7" type="ORF">ZYGR_0AK06650</name>
</gene>
<dbReference type="GO" id="GO:0015031">
    <property type="term" value="P:protein transport"/>
    <property type="evidence" value="ECO:0007669"/>
    <property type="project" value="UniProtKB-UniRule"/>
</dbReference>
<dbReference type="PANTHER" id="PTHR28032:SF1">
    <property type="entry name" value="FI02826P"/>
    <property type="match status" value="1"/>
</dbReference>
<comment type="subunit">
    <text evidence="5">Binds the proteasome.</text>
</comment>
<feature type="region of interest" description="Disordered" evidence="6">
    <location>
        <begin position="49"/>
        <end position="73"/>
    </location>
</feature>
<evidence type="ECO:0000313" key="8">
    <source>
        <dbReference type="Proteomes" id="UP000187013"/>
    </source>
</evidence>
<evidence type="ECO:0000256" key="4">
    <source>
        <dbReference type="ARBA" id="ARBA00023242"/>
    </source>
</evidence>
<evidence type="ECO:0000256" key="1">
    <source>
        <dbReference type="ARBA" id="ARBA00006199"/>
    </source>
</evidence>
<dbReference type="EMBL" id="BDGX01000037">
    <property type="protein sequence ID" value="GAV54163.1"/>
    <property type="molecule type" value="Genomic_DNA"/>
</dbReference>
<dbReference type="InterPro" id="IPR013868">
    <property type="entry name" value="Cut8/Sts1_fam"/>
</dbReference>
<accession>A0A1Q3AFB0</accession>
<keyword evidence="3 5" id="KW-0653">Protein transport</keyword>
<dbReference type="GO" id="GO:0070628">
    <property type="term" value="F:proteasome binding"/>
    <property type="evidence" value="ECO:0007669"/>
    <property type="project" value="TreeGrafter"/>
</dbReference>
<feature type="region of interest" description="Disordered" evidence="6">
    <location>
        <begin position="301"/>
        <end position="326"/>
    </location>
</feature>
<protein>
    <recommendedName>
        <fullName evidence="2 5">Tethering factor for nuclear proteasome STS1</fullName>
    </recommendedName>
</protein>
<evidence type="ECO:0000256" key="6">
    <source>
        <dbReference type="SAM" id="MobiDB-lite"/>
    </source>
</evidence>
<dbReference type="GO" id="GO:0071630">
    <property type="term" value="P:nuclear protein quality control by the ubiquitin-proteasome system"/>
    <property type="evidence" value="ECO:0007669"/>
    <property type="project" value="UniProtKB-UniRule"/>
</dbReference>
<keyword evidence="4 5" id="KW-0539">Nucleus</keyword>
<evidence type="ECO:0000313" key="7">
    <source>
        <dbReference type="EMBL" id="GAV54163.1"/>
    </source>
</evidence>
<comment type="function">
    <text evidence="5">Involved in ubiquitin-mediated protein degradation. Regulatory factor in the ubiquitin/proteasome pathway that controls the turnover of proteasome substrates. Targets proteasomes to the nucleus and facilitates the degradation of nuclear proteins.</text>
</comment>
<name>A0A1Q3AFB0_ZYGRO</name>
<comment type="caution">
    <text evidence="7">The sequence shown here is derived from an EMBL/GenBank/DDBJ whole genome shotgun (WGS) entry which is preliminary data.</text>
</comment>
<dbReference type="Proteomes" id="UP000187013">
    <property type="component" value="Unassembled WGS sequence"/>
</dbReference>
<dbReference type="Gene3D" id="1.20.58.1590">
    <property type="entry name" value="Tethering factor for nuclear proteasome Cut8/Sts1"/>
    <property type="match status" value="1"/>
</dbReference>
<dbReference type="InterPro" id="IPR038422">
    <property type="entry name" value="Cut8/Sts1_sf"/>
</dbReference>
<sequence>MENNTAVLGAGFSWGFKSDNVMKCQEQQEQQAGENEKSLNSMVANLVQSQGMDSKGRKRRLDEPTNSQPQMMVPPRKYNVSKRRPHHSSISGQPLPLHRGLELMSKDQVQHILVEVMKNYPVTQQLVQTKLADFNFSIDKCEFLLKEKLQQLHESIPYSRSYDYRSLSDYAFVRMKPHILEFLNCLVDCVLDRIPPRVDNLHESLKILDMATDMVTRLPRFQLASNNYYYDKCLEQLACLWCTVIEHLARDVIMTVNDAPLLRSWIQKLEVYNESCHGILTKPLNQFKSLAVVDAGVTDSDSANGANATRNQWSGSTDNYTVGDNQ</sequence>
<organism evidence="7 8">
    <name type="scientific">Zygosaccharomyces rouxii</name>
    <dbReference type="NCBI Taxonomy" id="4956"/>
    <lineage>
        <taxon>Eukaryota</taxon>
        <taxon>Fungi</taxon>
        <taxon>Dikarya</taxon>
        <taxon>Ascomycota</taxon>
        <taxon>Saccharomycotina</taxon>
        <taxon>Saccharomycetes</taxon>
        <taxon>Saccharomycetales</taxon>
        <taxon>Saccharomycetaceae</taxon>
        <taxon>Zygosaccharomyces</taxon>
    </lineage>
</organism>
<keyword evidence="5" id="KW-0813">Transport</keyword>